<dbReference type="EMBL" id="BART01030134">
    <property type="protein sequence ID" value="GAH14558.1"/>
    <property type="molecule type" value="Genomic_DNA"/>
</dbReference>
<accession>X1F184</accession>
<feature type="non-terminal residue" evidence="2">
    <location>
        <position position="251"/>
    </location>
</feature>
<dbReference type="PANTHER" id="PTHR43685">
    <property type="entry name" value="GLYCOSYLTRANSFERASE"/>
    <property type="match status" value="1"/>
</dbReference>
<name>X1F184_9ZZZZ</name>
<dbReference type="Gene3D" id="3.90.550.10">
    <property type="entry name" value="Spore Coat Polysaccharide Biosynthesis Protein SpsA, Chain A"/>
    <property type="match status" value="1"/>
</dbReference>
<dbReference type="Pfam" id="PF00535">
    <property type="entry name" value="Glycos_transf_2"/>
    <property type="match status" value="1"/>
</dbReference>
<organism evidence="2">
    <name type="scientific">marine sediment metagenome</name>
    <dbReference type="NCBI Taxonomy" id="412755"/>
    <lineage>
        <taxon>unclassified sequences</taxon>
        <taxon>metagenomes</taxon>
        <taxon>ecological metagenomes</taxon>
    </lineage>
</organism>
<proteinExistence type="predicted"/>
<sequence>MVKQISISVIIPMHNAEKTIVQTLKGLEKQTRKDFEVIIVDDGSTDTSLKLITEFKEGSSLPIKLITQENSGAAKARNVGVEQSKGDIIIFLDSDCIPRENWVEEMVRPLSESIVGCTCGYRVKNRESLIARYVDYEIARRHKKLINNIDTIGSYSASFLRSVFIEAGGFDIAYLDANAEDFDLSFKIGRMGYGLRFTDKTSVYHYHPDSLRKYLKQQYSRGYWRVELYLRNKDKIIRGDTYSGYEPQIQF</sequence>
<dbReference type="InterPro" id="IPR050834">
    <property type="entry name" value="Glycosyltransf_2"/>
</dbReference>
<protein>
    <recommendedName>
        <fullName evidence="1">Glycosyltransferase 2-like domain-containing protein</fullName>
    </recommendedName>
</protein>
<gene>
    <name evidence="2" type="ORF">S01H4_52693</name>
</gene>
<dbReference type="PANTHER" id="PTHR43685:SF2">
    <property type="entry name" value="GLYCOSYLTRANSFERASE 2-LIKE DOMAIN-CONTAINING PROTEIN"/>
    <property type="match status" value="1"/>
</dbReference>
<feature type="domain" description="Glycosyltransferase 2-like" evidence="1">
    <location>
        <begin position="8"/>
        <end position="154"/>
    </location>
</feature>
<dbReference type="InterPro" id="IPR029044">
    <property type="entry name" value="Nucleotide-diphossugar_trans"/>
</dbReference>
<reference evidence="2" key="1">
    <citation type="journal article" date="2014" name="Front. Microbiol.">
        <title>High frequency of phylogenetically diverse reductive dehalogenase-homologous genes in deep subseafloor sedimentary metagenomes.</title>
        <authorList>
            <person name="Kawai M."/>
            <person name="Futagami T."/>
            <person name="Toyoda A."/>
            <person name="Takaki Y."/>
            <person name="Nishi S."/>
            <person name="Hori S."/>
            <person name="Arai W."/>
            <person name="Tsubouchi T."/>
            <person name="Morono Y."/>
            <person name="Uchiyama I."/>
            <person name="Ito T."/>
            <person name="Fujiyama A."/>
            <person name="Inagaki F."/>
            <person name="Takami H."/>
        </authorList>
    </citation>
    <scope>NUCLEOTIDE SEQUENCE</scope>
    <source>
        <strain evidence="2">Expedition CK06-06</strain>
    </source>
</reference>
<dbReference type="InterPro" id="IPR001173">
    <property type="entry name" value="Glyco_trans_2-like"/>
</dbReference>
<evidence type="ECO:0000259" key="1">
    <source>
        <dbReference type="Pfam" id="PF00535"/>
    </source>
</evidence>
<dbReference type="SUPFAM" id="SSF53448">
    <property type="entry name" value="Nucleotide-diphospho-sugar transferases"/>
    <property type="match status" value="1"/>
</dbReference>
<evidence type="ECO:0000313" key="2">
    <source>
        <dbReference type="EMBL" id="GAH14558.1"/>
    </source>
</evidence>
<dbReference type="AlphaFoldDB" id="X1F184"/>
<comment type="caution">
    <text evidence="2">The sequence shown here is derived from an EMBL/GenBank/DDBJ whole genome shotgun (WGS) entry which is preliminary data.</text>
</comment>